<evidence type="ECO:0000313" key="1">
    <source>
        <dbReference type="EMBL" id="KAJ1675844.1"/>
    </source>
</evidence>
<protein>
    <submittedName>
        <fullName evidence="1">Uncharacterized protein</fullName>
    </submittedName>
</protein>
<comment type="caution">
    <text evidence="1">The sequence shown here is derived from an EMBL/GenBank/DDBJ whole genome shotgun (WGS) entry which is preliminary data.</text>
</comment>
<organism evidence="1 2">
    <name type="scientific">Spiromyces aspiralis</name>
    <dbReference type="NCBI Taxonomy" id="68401"/>
    <lineage>
        <taxon>Eukaryota</taxon>
        <taxon>Fungi</taxon>
        <taxon>Fungi incertae sedis</taxon>
        <taxon>Zoopagomycota</taxon>
        <taxon>Kickxellomycotina</taxon>
        <taxon>Kickxellomycetes</taxon>
        <taxon>Kickxellales</taxon>
        <taxon>Kickxellaceae</taxon>
        <taxon>Spiromyces</taxon>
    </lineage>
</organism>
<keyword evidence="2" id="KW-1185">Reference proteome</keyword>
<evidence type="ECO:0000313" key="2">
    <source>
        <dbReference type="Proteomes" id="UP001145114"/>
    </source>
</evidence>
<gene>
    <name evidence="1" type="ORF">EV182_000458</name>
</gene>
<name>A0ACC1HNB7_9FUNG</name>
<dbReference type="EMBL" id="JAMZIH010005162">
    <property type="protein sequence ID" value="KAJ1675844.1"/>
    <property type="molecule type" value="Genomic_DNA"/>
</dbReference>
<accession>A0ACC1HNB7</accession>
<dbReference type="Proteomes" id="UP001145114">
    <property type="component" value="Unassembled WGS sequence"/>
</dbReference>
<reference evidence="1" key="1">
    <citation type="submission" date="2022-06" db="EMBL/GenBank/DDBJ databases">
        <title>Phylogenomic reconstructions and comparative analyses of Kickxellomycotina fungi.</title>
        <authorList>
            <person name="Reynolds N.K."/>
            <person name="Stajich J.E."/>
            <person name="Barry K."/>
            <person name="Grigoriev I.V."/>
            <person name="Crous P."/>
            <person name="Smith M.E."/>
        </authorList>
    </citation>
    <scope>NUCLEOTIDE SEQUENCE</scope>
    <source>
        <strain evidence="1">RSA 2271</strain>
    </source>
</reference>
<proteinExistence type="predicted"/>
<sequence length="93" mass="10280">MHPTRFVRAAAQYKWHKHIPLIKFVGPRKDLWSRKAAELRAEEAGPRSVSASASTTGGTGALEFWQLPPRYRPPPLTESEIEAIESGGASLRA</sequence>